<sequence length="340" mass="38237">MSNVRIIGNSLPRMPWENKPEGLEAPIWRHSANPIVPRNPAPGIARIFNSAVAPYEDRFVGVFRAETVNGRPHLSLGWSDDALSWTFDERPIDFVDEEGRPFNPGYAYDPRLVQVEGVYYIIWCTDFYGAAIGLARTEDFKTFVRLENPFLPFNRNGVLFPRKIGGNYVMLSRPSDSGHTPFGDVFLSESPDLVYWGKHRHVMSKGGQGWWQSVKIGGGPAPIETSEGWLMFYHGVTGTCNGLVYSMSAVILDLDEPSKVKYRSANFILTPEEWYEERGFVANVVFPCATLHDADTGRIAIYYGAADTYVGVAYTTAEEIVRYVIETNEIIGDDREIGRM</sequence>
<gene>
    <name evidence="4" type="ORF">GYN08_08385</name>
</gene>
<evidence type="ECO:0000256" key="2">
    <source>
        <dbReference type="ARBA" id="ARBA00022679"/>
    </source>
</evidence>
<evidence type="ECO:0000313" key="4">
    <source>
        <dbReference type="EMBL" id="NGZ75336.1"/>
    </source>
</evidence>
<evidence type="ECO:0000256" key="1">
    <source>
        <dbReference type="ARBA" id="ARBA00022676"/>
    </source>
</evidence>
<dbReference type="Proteomes" id="UP000800303">
    <property type="component" value="Unassembled WGS sequence"/>
</dbReference>
<comment type="similarity">
    <text evidence="3">Belongs to the glycosyl hydrolase 130 family.</text>
</comment>
<keyword evidence="5" id="KW-1185">Reference proteome</keyword>
<keyword evidence="1" id="KW-0328">Glycosyltransferase</keyword>
<protein>
    <submittedName>
        <fullName evidence="4">Glycosylase</fullName>
    </submittedName>
</protein>
<reference evidence="4 5" key="1">
    <citation type="submission" date="2020-01" db="EMBL/GenBank/DDBJ databases">
        <title>Polyphasic characterisation and genomic insights into a novel alkali tolerant bacterium VR-M41.</title>
        <authorList>
            <person name="Vemuluri V.R."/>
        </authorList>
    </citation>
    <scope>NUCLEOTIDE SEQUENCE [LARGE SCALE GENOMIC DNA]</scope>
    <source>
        <strain evidence="4 5">VR-M41</strain>
    </source>
</reference>
<dbReference type="SUPFAM" id="SSF75005">
    <property type="entry name" value="Arabinanase/levansucrase/invertase"/>
    <property type="match status" value="1"/>
</dbReference>
<accession>A0ABX0F2X4</accession>
<evidence type="ECO:0000313" key="5">
    <source>
        <dbReference type="Proteomes" id="UP000800303"/>
    </source>
</evidence>
<comment type="caution">
    <text evidence="4">The sequence shown here is derived from an EMBL/GenBank/DDBJ whole genome shotgun (WGS) entry which is preliminary data.</text>
</comment>
<dbReference type="CDD" id="cd08993">
    <property type="entry name" value="GH130"/>
    <property type="match status" value="1"/>
</dbReference>
<dbReference type="Gene3D" id="2.115.10.20">
    <property type="entry name" value="Glycosyl hydrolase domain, family 43"/>
    <property type="match status" value="1"/>
</dbReference>
<dbReference type="PIRSF" id="PIRSF016202">
    <property type="entry name" value="PH1107"/>
    <property type="match status" value="1"/>
</dbReference>
<dbReference type="EMBL" id="JAAFGS010000002">
    <property type="protein sequence ID" value="NGZ75336.1"/>
    <property type="molecule type" value="Genomic_DNA"/>
</dbReference>
<keyword evidence="2" id="KW-0808">Transferase</keyword>
<dbReference type="Pfam" id="PF04041">
    <property type="entry name" value="Glyco_hydro_130"/>
    <property type="match status" value="1"/>
</dbReference>
<proteinExistence type="inferred from homology"/>
<dbReference type="RefSeq" id="WP_166273731.1">
    <property type="nucleotide sequence ID" value="NZ_JAAFGS010000002.1"/>
</dbReference>
<name>A0ABX0F2X4_9BACL</name>
<organism evidence="4 5">
    <name type="scientific">Saccharibacillus alkalitolerans</name>
    <dbReference type="NCBI Taxonomy" id="2705290"/>
    <lineage>
        <taxon>Bacteria</taxon>
        <taxon>Bacillati</taxon>
        <taxon>Bacillota</taxon>
        <taxon>Bacilli</taxon>
        <taxon>Bacillales</taxon>
        <taxon>Paenibacillaceae</taxon>
        <taxon>Saccharibacillus</taxon>
    </lineage>
</organism>
<dbReference type="InterPro" id="IPR023296">
    <property type="entry name" value="Glyco_hydro_beta-prop_sf"/>
</dbReference>
<dbReference type="InterPro" id="IPR007184">
    <property type="entry name" value="Mannoside_phosphorylase"/>
</dbReference>
<evidence type="ECO:0000256" key="3">
    <source>
        <dbReference type="ARBA" id="ARBA00024356"/>
    </source>
</evidence>
<dbReference type="PANTHER" id="PTHR34106">
    <property type="entry name" value="GLYCOSIDASE"/>
    <property type="match status" value="1"/>
</dbReference>
<dbReference type="PANTHER" id="PTHR34106:SF1">
    <property type="entry name" value="1,4-BETA-MANNOSYL-N-ACETYLGLUCOSAMINE PHOSPHORYLASE"/>
    <property type="match status" value="1"/>
</dbReference>